<comment type="caution">
    <text evidence="2">The sequence shown here is derived from an EMBL/GenBank/DDBJ whole genome shotgun (WGS) entry which is preliminary data.</text>
</comment>
<evidence type="ECO:0000313" key="3">
    <source>
        <dbReference type="Proteomes" id="UP000784294"/>
    </source>
</evidence>
<sequence>MTLGKFNGRLEVPSPRPQLIGPSHNAHLPRARLNCTPQSHGSGQCILKPALGPPHLHCVGRLFVAELAAGRIQAVFQLVQQTAQLRVHFPPSTLPAQIDPVQLPLAPTRVVSRSAGCHPTRIRLTVPMKSQLALEKRYHNSTKHQPVDGSASPNLHLSFWSLARPLESQPVGWGAKRPRQERQFDFPPGY</sequence>
<protein>
    <submittedName>
        <fullName evidence="2">Uncharacterized protein</fullName>
    </submittedName>
</protein>
<evidence type="ECO:0000313" key="2">
    <source>
        <dbReference type="EMBL" id="VEL26761.1"/>
    </source>
</evidence>
<proteinExistence type="predicted"/>
<evidence type="ECO:0000256" key="1">
    <source>
        <dbReference type="SAM" id="MobiDB-lite"/>
    </source>
</evidence>
<reference evidence="2" key="1">
    <citation type="submission" date="2018-11" db="EMBL/GenBank/DDBJ databases">
        <authorList>
            <consortium name="Pathogen Informatics"/>
        </authorList>
    </citation>
    <scope>NUCLEOTIDE SEQUENCE</scope>
</reference>
<organism evidence="2 3">
    <name type="scientific">Protopolystoma xenopodis</name>
    <dbReference type="NCBI Taxonomy" id="117903"/>
    <lineage>
        <taxon>Eukaryota</taxon>
        <taxon>Metazoa</taxon>
        <taxon>Spiralia</taxon>
        <taxon>Lophotrochozoa</taxon>
        <taxon>Platyhelminthes</taxon>
        <taxon>Monogenea</taxon>
        <taxon>Polyopisthocotylea</taxon>
        <taxon>Polystomatidea</taxon>
        <taxon>Polystomatidae</taxon>
        <taxon>Protopolystoma</taxon>
    </lineage>
</organism>
<dbReference type="AlphaFoldDB" id="A0A3S5CPX1"/>
<dbReference type="EMBL" id="CAAALY010082498">
    <property type="protein sequence ID" value="VEL26761.1"/>
    <property type="molecule type" value="Genomic_DNA"/>
</dbReference>
<accession>A0A3S5CPX1</accession>
<dbReference type="Proteomes" id="UP000784294">
    <property type="component" value="Unassembled WGS sequence"/>
</dbReference>
<feature type="region of interest" description="Disordered" evidence="1">
    <location>
        <begin position="170"/>
        <end position="190"/>
    </location>
</feature>
<feature type="region of interest" description="Disordered" evidence="1">
    <location>
        <begin position="1"/>
        <end position="22"/>
    </location>
</feature>
<keyword evidence="3" id="KW-1185">Reference proteome</keyword>
<gene>
    <name evidence="2" type="ORF">PXEA_LOCUS20201</name>
</gene>
<name>A0A3S5CPX1_9PLAT</name>